<sequence length="116" mass="13278">MLDAIDREVYAWFDDFRAQEMSKAPNYNMMMKLLKDSEVEHQKLTAEAMSQKSKDGAVPVSTVGMNKEQEGDVRQVWESLINQSGKIKIEGSPKYKLKVYSYLAKLLQGDMGRKII</sequence>
<organism evidence="1 2">
    <name type="scientific">Pelotomaculum isophthalicicum JI</name>
    <dbReference type="NCBI Taxonomy" id="947010"/>
    <lineage>
        <taxon>Bacteria</taxon>
        <taxon>Bacillati</taxon>
        <taxon>Bacillota</taxon>
        <taxon>Clostridia</taxon>
        <taxon>Eubacteriales</taxon>
        <taxon>Desulfotomaculaceae</taxon>
        <taxon>Pelotomaculum</taxon>
    </lineage>
</organism>
<dbReference type="EMBL" id="JAKOAV010000053">
    <property type="protein sequence ID" value="MDF9409952.1"/>
    <property type="molecule type" value="Genomic_DNA"/>
</dbReference>
<dbReference type="AlphaFoldDB" id="A0A9X4H0M9"/>
<comment type="caution">
    <text evidence="1">The sequence shown here is derived from an EMBL/GenBank/DDBJ whole genome shotgun (WGS) entry which is preliminary data.</text>
</comment>
<accession>A0A9X4H0M9</accession>
<evidence type="ECO:0000313" key="2">
    <source>
        <dbReference type="Proteomes" id="UP001154312"/>
    </source>
</evidence>
<keyword evidence="2" id="KW-1185">Reference proteome</keyword>
<proteinExistence type="predicted"/>
<evidence type="ECO:0000313" key="1">
    <source>
        <dbReference type="EMBL" id="MDF9409952.1"/>
    </source>
</evidence>
<dbReference type="RefSeq" id="WP_277445481.1">
    <property type="nucleotide sequence ID" value="NZ_JAKOAV010000053.1"/>
</dbReference>
<reference evidence="1" key="1">
    <citation type="submission" date="2022-02" db="EMBL/GenBank/DDBJ databases">
        <authorList>
            <person name="Leng L."/>
        </authorList>
    </citation>
    <scope>NUCLEOTIDE SEQUENCE</scope>
    <source>
        <strain evidence="1">JI</strain>
    </source>
</reference>
<dbReference type="Proteomes" id="UP001154312">
    <property type="component" value="Unassembled WGS sequence"/>
</dbReference>
<gene>
    <name evidence="1" type="ORF">L7E55_16640</name>
</gene>
<protein>
    <submittedName>
        <fullName evidence="1">Uncharacterized protein</fullName>
    </submittedName>
</protein>
<name>A0A9X4H0M9_9FIRM</name>